<protein>
    <submittedName>
        <fullName evidence="2">SDR family oxidoreductase</fullName>
    </submittedName>
</protein>
<dbReference type="AlphaFoldDB" id="A0A974S7W6"/>
<proteinExistence type="predicted"/>
<name>A0A974S7W6_9CAUL</name>
<dbReference type="InterPro" id="IPR002347">
    <property type="entry name" value="SDR_fam"/>
</dbReference>
<accession>A0A974S7W6</accession>
<evidence type="ECO:0000313" key="2">
    <source>
        <dbReference type="EMBL" id="QQZ49051.1"/>
    </source>
</evidence>
<dbReference type="EMBL" id="CP068570">
    <property type="protein sequence ID" value="QQZ49051.1"/>
    <property type="molecule type" value="Genomic_DNA"/>
</dbReference>
<dbReference type="SUPFAM" id="SSF51735">
    <property type="entry name" value="NAD(P)-binding Rossmann-fold domains"/>
    <property type="match status" value="1"/>
</dbReference>
<dbReference type="InterPro" id="IPR036291">
    <property type="entry name" value="NAD(P)-bd_dom_sf"/>
</dbReference>
<evidence type="ECO:0000256" key="1">
    <source>
        <dbReference type="SAM" id="MobiDB-lite"/>
    </source>
</evidence>
<dbReference type="PRINTS" id="PR00081">
    <property type="entry name" value="GDHRDH"/>
</dbReference>
<feature type="region of interest" description="Disordered" evidence="1">
    <location>
        <begin position="37"/>
        <end position="65"/>
    </location>
</feature>
<sequence>MAYEVSKAAVNRLTTSVAQSNAAKGVRCNAIMPGLMDTPWPWPASPRPAARSRKRSAPPVMQEFR</sequence>
<gene>
    <name evidence="2" type="ORF">JKL49_17800</name>
</gene>
<dbReference type="Gene3D" id="3.40.50.720">
    <property type="entry name" value="NAD(P)-binding Rossmann-like Domain"/>
    <property type="match status" value="1"/>
</dbReference>
<organism evidence="2">
    <name type="scientific">Phenylobacterium glaciei</name>
    <dbReference type="NCBI Taxonomy" id="2803784"/>
    <lineage>
        <taxon>Bacteria</taxon>
        <taxon>Pseudomonadati</taxon>
        <taxon>Pseudomonadota</taxon>
        <taxon>Alphaproteobacteria</taxon>
        <taxon>Caulobacterales</taxon>
        <taxon>Caulobacteraceae</taxon>
        <taxon>Phenylobacterium</taxon>
    </lineage>
</organism>
<dbReference type="Pfam" id="PF13561">
    <property type="entry name" value="adh_short_C2"/>
    <property type="match status" value="1"/>
</dbReference>
<reference evidence="2" key="1">
    <citation type="submission" date="2021-01" db="EMBL/GenBank/DDBJ databases">
        <title>Genome sequence of Phenylobacterium sp. 20VBR1 isolated from a valley glaceir, Ny-Alesund, Svalbard.</title>
        <authorList>
            <person name="Thomas F.A."/>
            <person name="Krishnan K.P."/>
            <person name="Sinha R.K."/>
        </authorList>
    </citation>
    <scope>NUCLEOTIDE SEQUENCE</scope>
    <source>
        <strain evidence="2">20VBR1</strain>
    </source>
</reference>